<evidence type="ECO:0000256" key="3">
    <source>
        <dbReference type="ARBA" id="ARBA00022679"/>
    </source>
</evidence>
<dbReference type="RefSeq" id="WP_136598239.1">
    <property type="nucleotide sequence ID" value="NZ_STGV01000002.1"/>
</dbReference>
<dbReference type="OrthoDB" id="9782855at2"/>
<dbReference type="CDD" id="cd02440">
    <property type="entry name" value="AdoMet_MTases"/>
    <property type="match status" value="1"/>
</dbReference>
<keyword evidence="4" id="KW-0949">S-adenosyl-L-methionine</keyword>
<evidence type="ECO:0000313" key="8">
    <source>
        <dbReference type="Proteomes" id="UP000308828"/>
    </source>
</evidence>
<keyword evidence="5" id="KW-0443">Lipid metabolism</keyword>
<keyword evidence="3 7" id="KW-0808">Transferase</keyword>
<keyword evidence="8" id="KW-1185">Reference proteome</keyword>
<evidence type="ECO:0000256" key="5">
    <source>
        <dbReference type="ARBA" id="ARBA00023098"/>
    </source>
</evidence>
<dbReference type="InterPro" id="IPR029063">
    <property type="entry name" value="SAM-dependent_MTases_sf"/>
</dbReference>
<dbReference type="EMBL" id="STGV01000002">
    <property type="protein sequence ID" value="THV24148.1"/>
    <property type="molecule type" value="Genomic_DNA"/>
</dbReference>
<dbReference type="GO" id="GO:0032259">
    <property type="term" value="P:methylation"/>
    <property type="evidence" value="ECO:0007669"/>
    <property type="project" value="UniProtKB-KW"/>
</dbReference>
<dbReference type="AlphaFoldDB" id="A0A4S8P2C9"/>
<evidence type="ECO:0000256" key="4">
    <source>
        <dbReference type="ARBA" id="ARBA00022691"/>
    </source>
</evidence>
<reference evidence="7 8" key="1">
    <citation type="submission" date="2019-04" db="EMBL/GenBank/DDBJ databases">
        <title>Genome sequence of strain shin9-1.</title>
        <authorList>
            <person name="Gao J."/>
            <person name="Sun J."/>
        </authorList>
    </citation>
    <scope>NUCLEOTIDE SEQUENCE [LARGE SCALE GENOMIC DNA]</scope>
    <source>
        <strain evidence="8">shin9-1</strain>
    </source>
</reference>
<protein>
    <submittedName>
        <fullName evidence="7">Class I SAM-dependent methyltransferase</fullName>
    </submittedName>
</protein>
<dbReference type="Gene3D" id="3.40.50.150">
    <property type="entry name" value="Vaccinia Virus protein VP39"/>
    <property type="match status" value="1"/>
</dbReference>
<comment type="similarity">
    <text evidence="1">Belongs to the CFA/CMAS family.</text>
</comment>
<evidence type="ECO:0000256" key="1">
    <source>
        <dbReference type="ARBA" id="ARBA00010815"/>
    </source>
</evidence>
<keyword evidence="2 7" id="KW-0489">Methyltransferase</keyword>
<dbReference type="PIRSF" id="PIRSF003085">
    <property type="entry name" value="CMAS"/>
    <property type="match status" value="1"/>
</dbReference>
<accession>A0A4S8P2C9</accession>
<comment type="caution">
    <text evidence="7">The sequence shown here is derived from an EMBL/GenBank/DDBJ whole genome shotgun (WGS) entry which is preliminary data.</text>
</comment>
<dbReference type="Proteomes" id="UP000308828">
    <property type="component" value="Unassembled WGS sequence"/>
</dbReference>
<evidence type="ECO:0000256" key="6">
    <source>
        <dbReference type="PIRSR" id="PIRSR003085-1"/>
    </source>
</evidence>
<dbReference type="InterPro" id="IPR050723">
    <property type="entry name" value="CFA/CMAS"/>
</dbReference>
<name>A0A4S8P2C9_9HYPH</name>
<evidence type="ECO:0000313" key="7">
    <source>
        <dbReference type="EMBL" id="THV24148.1"/>
    </source>
</evidence>
<dbReference type="InterPro" id="IPR003333">
    <property type="entry name" value="CMAS"/>
</dbReference>
<feature type="active site" evidence="6">
    <location>
        <position position="384"/>
    </location>
</feature>
<proteinExistence type="inferred from homology"/>
<dbReference type="PANTHER" id="PTHR43667">
    <property type="entry name" value="CYCLOPROPANE-FATTY-ACYL-PHOSPHOLIPID SYNTHASE"/>
    <property type="match status" value="1"/>
</dbReference>
<dbReference type="Pfam" id="PF02353">
    <property type="entry name" value="CMAS"/>
    <property type="match status" value="1"/>
</dbReference>
<gene>
    <name evidence="7" type="ORF">FAA97_09290</name>
</gene>
<dbReference type="GO" id="GO:0008610">
    <property type="term" value="P:lipid biosynthetic process"/>
    <property type="evidence" value="ECO:0007669"/>
    <property type="project" value="InterPro"/>
</dbReference>
<dbReference type="GO" id="GO:0008168">
    <property type="term" value="F:methyltransferase activity"/>
    <property type="evidence" value="ECO:0007669"/>
    <property type="project" value="UniProtKB-KW"/>
</dbReference>
<dbReference type="SUPFAM" id="SSF53335">
    <property type="entry name" value="S-adenosyl-L-methionine-dependent methyltransferases"/>
    <property type="match status" value="1"/>
</dbReference>
<evidence type="ECO:0000256" key="2">
    <source>
        <dbReference type="ARBA" id="ARBA00022603"/>
    </source>
</evidence>
<sequence length="404" mass="45981">MSHAERDLQMPTLRPLWQRIVCGWANRIAAGRLTLRFDGFPDHVVSGSMAGPQAVLHIQRARAVFRIMTGGTLGFAQAYMDEELDTPDLGALLELAVVNETALHKVLQSSTLVGTLARLRHLFRRNSKKGSRRNIAFHYDLGNDFYRLWLDRTMTYSSALYEAPGMGLAEAQEAKYERILRELQIGPGDHVLEIGCGWGGFAEYAMKRTGCRVTGLTLSTEQAAYARARLTRAGLADRADIRLEDYRDCKGRFDKIVSIEMFEAVGEENWSTYFSAVHDLLAPGGQALVQTITIDETRFERYRRGADFIQTYIFPGGMLPSIDAFQIAAEKSALAIKDCFRFGKDYDRTLLAWDQAFTANWTAIQPQGFDKRFYRMWHLYLHYCAVGFRHHRIDVVQFRLARPQ</sequence>
<dbReference type="PANTHER" id="PTHR43667:SF2">
    <property type="entry name" value="FATTY ACID C-METHYL TRANSFERASE"/>
    <property type="match status" value="1"/>
</dbReference>
<organism evidence="7 8">
    <name type="scientific">Peteryoungia ipomoeae</name>
    <dbReference type="NCBI Taxonomy" id="1210932"/>
    <lineage>
        <taxon>Bacteria</taxon>
        <taxon>Pseudomonadati</taxon>
        <taxon>Pseudomonadota</taxon>
        <taxon>Alphaproteobacteria</taxon>
        <taxon>Hyphomicrobiales</taxon>
        <taxon>Rhizobiaceae</taxon>
        <taxon>Peteryoungia</taxon>
    </lineage>
</organism>